<keyword evidence="2" id="KW-1185">Reference proteome</keyword>
<evidence type="ECO:0000313" key="1">
    <source>
        <dbReference type="EMBL" id="KAJ2979208.1"/>
    </source>
</evidence>
<proteinExistence type="predicted"/>
<evidence type="ECO:0000313" key="2">
    <source>
        <dbReference type="Proteomes" id="UP001143910"/>
    </source>
</evidence>
<name>A0ACC1NK76_9HYPO</name>
<comment type="caution">
    <text evidence="1">The sequence shown here is derived from an EMBL/GenBank/DDBJ whole genome shotgun (WGS) entry which is preliminary data.</text>
</comment>
<protein>
    <submittedName>
        <fullName evidence="1">Uncharacterized protein</fullName>
    </submittedName>
</protein>
<dbReference type="Proteomes" id="UP001143910">
    <property type="component" value="Unassembled WGS sequence"/>
</dbReference>
<organism evidence="1 2">
    <name type="scientific">Zarea fungicola</name>
    <dbReference type="NCBI Taxonomy" id="93591"/>
    <lineage>
        <taxon>Eukaryota</taxon>
        <taxon>Fungi</taxon>
        <taxon>Dikarya</taxon>
        <taxon>Ascomycota</taxon>
        <taxon>Pezizomycotina</taxon>
        <taxon>Sordariomycetes</taxon>
        <taxon>Hypocreomycetidae</taxon>
        <taxon>Hypocreales</taxon>
        <taxon>Cordycipitaceae</taxon>
        <taxon>Zarea</taxon>
    </lineage>
</organism>
<dbReference type="EMBL" id="JANJQO010000304">
    <property type="protein sequence ID" value="KAJ2979208.1"/>
    <property type="molecule type" value="Genomic_DNA"/>
</dbReference>
<sequence>MDFKALLAEADATLISISNGLETTKKSNATFCEQLSLSDKEKRESASKESSLEKLSTDSAKKGEIEKARSYAAELQKTNEAAALVCHSFASSKAGNTTRALEERLKAIDLFLKQGFAEKKLAIVTATNLTTILLGNLREFERSKTWAVVALECAAHVCHARHEQTIIAEFNVVKIGMKMLNPKKIDPSSQPDAVQDLLSRASSALQKLSPKNDTAEALEKIIASLHQMKESPHASPIESFRSRKQRRC</sequence>
<gene>
    <name evidence="1" type="ORF">NQ176_g3384</name>
</gene>
<accession>A0ACC1NK76</accession>
<reference evidence="1" key="1">
    <citation type="submission" date="2022-08" db="EMBL/GenBank/DDBJ databases">
        <title>Genome Sequence of Lecanicillium fungicola.</title>
        <authorList>
            <person name="Buettner E."/>
        </authorList>
    </citation>
    <scope>NUCLEOTIDE SEQUENCE</scope>
    <source>
        <strain evidence="1">Babe33</strain>
    </source>
</reference>